<gene>
    <name evidence="7" type="ORF">P5673_017690</name>
</gene>
<evidence type="ECO:0000256" key="2">
    <source>
        <dbReference type="ARBA" id="ARBA00010199"/>
    </source>
</evidence>
<feature type="transmembrane region" description="Helical" evidence="6">
    <location>
        <begin position="321"/>
        <end position="346"/>
    </location>
</feature>
<dbReference type="EMBL" id="JARQWQ010000039">
    <property type="protein sequence ID" value="KAK2559610.1"/>
    <property type="molecule type" value="Genomic_DNA"/>
</dbReference>
<keyword evidence="4 6" id="KW-1133">Transmembrane helix</keyword>
<accession>A0AAD9V3Q5</accession>
<dbReference type="InterPro" id="IPR002528">
    <property type="entry name" value="MATE_fam"/>
</dbReference>
<dbReference type="Proteomes" id="UP001249851">
    <property type="component" value="Unassembled WGS sequence"/>
</dbReference>
<dbReference type="GO" id="GO:1990961">
    <property type="term" value="P:xenobiotic detoxification by transmembrane export across the plasma membrane"/>
    <property type="evidence" value="ECO:0007669"/>
    <property type="project" value="InterPro"/>
</dbReference>
<dbReference type="Pfam" id="PF01554">
    <property type="entry name" value="MatE"/>
    <property type="match status" value="2"/>
</dbReference>
<comment type="caution">
    <text evidence="7">The sequence shown here is derived from an EMBL/GenBank/DDBJ whole genome shotgun (WGS) entry which is preliminary data.</text>
</comment>
<sequence>MTDNLDILQTSEDAPDFQINVLPSTSRRKRESSCGNRTLFSGHYWREIKELFTLAWPTVLSYFLFHLVFMITMFFAGQLGKDELATATLAVSFINVTGASMFIGLASAVETLCSQAFGAKNYRLVGVVLQRGVCILGIACIFLSQEFVLICIPGGVGMFFYALLQRYLQTQGIVRPILYVGAVTNVILIGLNALMLFGFKWNFSAVAVCWVISMGIMPALLLLYLKVFKLDKLSWPGWTIESLLDWGEFFKLAISGMAMLCIEWWSFEVGAFVTGAIVCYSLIAVLAIYKKYIRIVSFFYLFDGIQGVCSGVVRGSGRQRIGVAINFLAFCCLGLPLGVTLTFFVFHEALGESTDESNIGSIAVKILKAQRRTAVKSVTKPSSDGVVNGDCSKLKENNDKEEKEILISSWINKSSSLPFLDRFSKRDDSPLRLNLLPEDVNSSLDDRVHSVEKQAMDGSEMGITSIKRSHGLTPSEKKTLIAKRLIPLVLSLLVLGGAVAIHFLIPLPSSREMMGLMANDTIRNSTYNFTLESPT</sequence>
<evidence type="ECO:0000256" key="6">
    <source>
        <dbReference type="RuleBase" id="RU004914"/>
    </source>
</evidence>
<feature type="transmembrane region" description="Helical" evidence="6">
    <location>
        <begin position="176"/>
        <end position="197"/>
    </location>
</feature>
<feature type="transmembrane region" description="Helical" evidence="6">
    <location>
        <begin position="51"/>
        <end position="75"/>
    </location>
</feature>
<dbReference type="AlphaFoldDB" id="A0AAD9V3Q5"/>
<evidence type="ECO:0000256" key="3">
    <source>
        <dbReference type="ARBA" id="ARBA00022692"/>
    </source>
</evidence>
<reference evidence="7" key="1">
    <citation type="journal article" date="2023" name="G3 (Bethesda)">
        <title>Whole genome assembly and annotation of the endangered Caribbean coral Acropora cervicornis.</title>
        <authorList>
            <person name="Selwyn J.D."/>
            <person name="Vollmer S.V."/>
        </authorList>
    </citation>
    <scope>NUCLEOTIDE SEQUENCE</scope>
    <source>
        <strain evidence="7">K2</strain>
    </source>
</reference>
<comment type="caution">
    <text evidence="6">Lacks conserved residue(s) required for the propagation of feature annotation.</text>
</comment>
<dbReference type="CDD" id="cd13132">
    <property type="entry name" value="MATE_eukaryotic"/>
    <property type="match status" value="1"/>
</dbReference>
<evidence type="ECO:0000313" key="8">
    <source>
        <dbReference type="Proteomes" id="UP001249851"/>
    </source>
</evidence>
<feature type="transmembrane region" description="Helical" evidence="6">
    <location>
        <begin position="121"/>
        <end position="141"/>
    </location>
</feature>
<dbReference type="GO" id="GO:0042910">
    <property type="term" value="F:xenobiotic transmembrane transporter activity"/>
    <property type="evidence" value="ECO:0007669"/>
    <property type="project" value="InterPro"/>
</dbReference>
<feature type="transmembrane region" description="Helical" evidence="6">
    <location>
        <begin position="271"/>
        <end position="289"/>
    </location>
</feature>
<name>A0AAD9V3Q5_ACRCE</name>
<evidence type="ECO:0000256" key="4">
    <source>
        <dbReference type="ARBA" id="ARBA00022989"/>
    </source>
</evidence>
<feature type="transmembrane region" description="Helical" evidence="6">
    <location>
        <begin position="87"/>
        <end position="109"/>
    </location>
</feature>
<feature type="transmembrane region" description="Helical" evidence="6">
    <location>
        <begin position="203"/>
        <end position="225"/>
    </location>
</feature>
<comment type="similarity">
    <text evidence="2 6">Belongs to the multi antimicrobial extrusion (MATE) (TC 2.A.66.1) family.</text>
</comment>
<protein>
    <recommendedName>
        <fullName evidence="6">Multidrug and toxin extrusion protein</fullName>
    </recommendedName>
</protein>
<reference evidence="7" key="2">
    <citation type="journal article" date="2023" name="Science">
        <title>Genomic signatures of disease resistance in endangered staghorn corals.</title>
        <authorList>
            <person name="Vollmer S.V."/>
            <person name="Selwyn J.D."/>
            <person name="Despard B.A."/>
            <person name="Roesel C.L."/>
        </authorList>
    </citation>
    <scope>NUCLEOTIDE SEQUENCE</scope>
    <source>
        <strain evidence="7">K2</strain>
    </source>
</reference>
<dbReference type="GO" id="GO:0016020">
    <property type="term" value="C:membrane"/>
    <property type="evidence" value="ECO:0007669"/>
    <property type="project" value="UniProtKB-SubCell"/>
</dbReference>
<feature type="transmembrane region" description="Helical" evidence="6">
    <location>
        <begin position="147"/>
        <end position="164"/>
    </location>
</feature>
<evidence type="ECO:0000313" key="7">
    <source>
        <dbReference type="EMBL" id="KAK2559610.1"/>
    </source>
</evidence>
<dbReference type="InterPro" id="IPR045069">
    <property type="entry name" value="MATE_euk"/>
</dbReference>
<proteinExistence type="inferred from homology"/>
<keyword evidence="3 6" id="KW-0812">Transmembrane</keyword>
<organism evidence="7 8">
    <name type="scientific">Acropora cervicornis</name>
    <name type="common">Staghorn coral</name>
    <dbReference type="NCBI Taxonomy" id="6130"/>
    <lineage>
        <taxon>Eukaryota</taxon>
        <taxon>Metazoa</taxon>
        <taxon>Cnidaria</taxon>
        <taxon>Anthozoa</taxon>
        <taxon>Hexacorallia</taxon>
        <taxon>Scleractinia</taxon>
        <taxon>Astrocoeniina</taxon>
        <taxon>Acroporidae</taxon>
        <taxon>Acropora</taxon>
    </lineage>
</organism>
<feature type="transmembrane region" description="Helical" evidence="6">
    <location>
        <begin position="485"/>
        <end position="505"/>
    </location>
</feature>
<dbReference type="GO" id="GO:0015297">
    <property type="term" value="F:antiporter activity"/>
    <property type="evidence" value="ECO:0007669"/>
    <property type="project" value="InterPro"/>
</dbReference>
<evidence type="ECO:0000256" key="5">
    <source>
        <dbReference type="ARBA" id="ARBA00023136"/>
    </source>
</evidence>
<comment type="subcellular location">
    <subcellularLocation>
        <location evidence="1">Membrane</location>
        <topology evidence="1">Multi-pass membrane protein</topology>
    </subcellularLocation>
</comment>
<keyword evidence="5 6" id="KW-0472">Membrane</keyword>
<evidence type="ECO:0000256" key="1">
    <source>
        <dbReference type="ARBA" id="ARBA00004141"/>
    </source>
</evidence>
<dbReference type="PANTHER" id="PTHR11206">
    <property type="entry name" value="MULTIDRUG RESISTANCE PROTEIN"/>
    <property type="match status" value="1"/>
</dbReference>
<keyword evidence="8" id="KW-1185">Reference proteome</keyword>